<comment type="caution">
    <text evidence="2">The sequence shown here is derived from an EMBL/GenBank/DDBJ whole genome shotgun (WGS) entry which is preliminary data.</text>
</comment>
<accession>A0ABU1TP11</accession>
<evidence type="ECO:0000256" key="1">
    <source>
        <dbReference type="SAM" id="MobiDB-lite"/>
    </source>
</evidence>
<feature type="compositionally biased region" description="Basic and acidic residues" evidence="1">
    <location>
        <begin position="68"/>
        <end position="114"/>
    </location>
</feature>
<evidence type="ECO:0000313" key="2">
    <source>
        <dbReference type="EMBL" id="MDR6967193.1"/>
    </source>
</evidence>
<dbReference type="EMBL" id="JAVDVI010000004">
    <property type="protein sequence ID" value="MDR6967193.1"/>
    <property type="molecule type" value="Genomic_DNA"/>
</dbReference>
<name>A0ABU1TP11_9FLAO</name>
<evidence type="ECO:0000313" key="3">
    <source>
        <dbReference type="Proteomes" id="UP001255185"/>
    </source>
</evidence>
<sequence length="114" mass="13393">MNTQDNNRKEREDVPRDINADETGFEHPAKKIKSQEKIDIRESELGRDFSNFQQDEHIEDSITQVDKGTIKLQEDKKENPDADLKDEINEDDNRDHNDSTKDWDAENSRTGRHK</sequence>
<reference evidence="2 3" key="1">
    <citation type="submission" date="2023-07" db="EMBL/GenBank/DDBJ databases">
        <title>Sorghum-associated microbial communities from plants grown in Nebraska, USA.</title>
        <authorList>
            <person name="Schachtman D."/>
        </authorList>
    </citation>
    <scope>NUCLEOTIDE SEQUENCE [LARGE SCALE GENOMIC DNA]</scope>
    <source>
        <strain evidence="2 3">3773</strain>
    </source>
</reference>
<protein>
    <submittedName>
        <fullName evidence="2">Uncharacterized protein</fullName>
    </submittedName>
</protein>
<dbReference type="Proteomes" id="UP001255185">
    <property type="component" value="Unassembled WGS sequence"/>
</dbReference>
<feature type="compositionally biased region" description="Basic and acidic residues" evidence="1">
    <location>
        <begin position="1"/>
        <end position="47"/>
    </location>
</feature>
<proteinExistence type="predicted"/>
<organism evidence="2 3">
    <name type="scientific">Flavobacterium arsenatis</name>
    <dbReference type="NCBI Taxonomy" id="1484332"/>
    <lineage>
        <taxon>Bacteria</taxon>
        <taxon>Pseudomonadati</taxon>
        <taxon>Bacteroidota</taxon>
        <taxon>Flavobacteriia</taxon>
        <taxon>Flavobacteriales</taxon>
        <taxon>Flavobacteriaceae</taxon>
        <taxon>Flavobacterium</taxon>
    </lineage>
</organism>
<gene>
    <name evidence="2" type="ORF">J2X31_001200</name>
</gene>
<dbReference type="RefSeq" id="WP_310025198.1">
    <property type="nucleotide sequence ID" value="NZ_JAVDVI010000004.1"/>
</dbReference>
<feature type="region of interest" description="Disordered" evidence="1">
    <location>
        <begin position="1"/>
        <end position="114"/>
    </location>
</feature>
<keyword evidence="3" id="KW-1185">Reference proteome</keyword>